<name>A0ABQ8J0F1_DERPT</name>
<evidence type="ECO:0000256" key="1">
    <source>
        <dbReference type="SAM" id="Phobius"/>
    </source>
</evidence>
<proteinExistence type="predicted"/>
<comment type="caution">
    <text evidence="2">The sequence shown here is derived from an EMBL/GenBank/DDBJ whole genome shotgun (WGS) entry which is preliminary data.</text>
</comment>
<dbReference type="Proteomes" id="UP000887458">
    <property type="component" value="Unassembled WGS sequence"/>
</dbReference>
<sequence>MAPKLIYETTLLVCSSCVIFIGTVAAVLLMLIWPQDRILGLSTRLVIGYHFGMIRL</sequence>
<reference evidence="2 3" key="2">
    <citation type="journal article" date="2022" name="Mol. Biol. Evol.">
        <title>Comparative Genomics Reveals Insights into the Divergent Evolution of Astigmatic Mites and Household Pest Adaptations.</title>
        <authorList>
            <person name="Xiong Q."/>
            <person name="Wan A.T."/>
            <person name="Liu X."/>
            <person name="Fung C.S."/>
            <person name="Xiao X."/>
            <person name="Malainual N."/>
            <person name="Hou J."/>
            <person name="Wang L."/>
            <person name="Wang M."/>
            <person name="Yang K.Y."/>
            <person name="Cui Y."/>
            <person name="Leung E.L."/>
            <person name="Nong W."/>
            <person name="Shin S.K."/>
            <person name="Au S.W."/>
            <person name="Jeong K.Y."/>
            <person name="Chew F.T."/>
            <person name="Hui J.H."/>
            <person name="Leung T.F."/>
            <person name="Tungtrongchitr A."/>
            <person name="Zhong N."/>
            <person name="Liu Z."/>
            <person name="Tsui S.K."/>
        </authorList>
    </citation>
    <scope>NUCLEOTIDE SEQUENCE [LARGE SCALE GENOMIC DNA]</scope>
    <source>
        <strain evidence="2">Derp</strain>
    </source>
</reference>
<organism evidence="2 3">
    <name type="scientific">Dermatophagoides pteronyssinus</name>
    <name type="common">European house dust mite</name>
    <dbReference type="NCBI Taxonomy" id="6956"/>
    <lineage>
        <taxon>Eukaryota</taxon>
        <taxon>Metazoa</taxon>
        <taxon>Ecdysozoa</taxon>
        <taxon>Arthropoda</taxon>
        <taxon>Chelicerata</taxon>
        <taxon>Arachnida</taxon>
        <taxon>Acari</taxon>
        <taxon>Acariformes</taxon>
        <taxon>Sarcoptiformes</taxon>
        <taxon>Astigmata</taxon>
        <taxon>Psoroptidia</taxon>
        <taxon>Analgoidea</taxon>
        <taxon>Pyroglyphidae</taxon>
        <taxon>Dermatophagoidinae</taxon>
        <taxon>Dermatophagoides</taxon>
    </lineage>
</organism>
<feature type="transmembrane region" description="Helical" evidence="1">
    <location>
        <begin position="12"/>
        <end position="33"/>
    </location>
</feature>
<gene>
    <name evidence="2" type="ORF">DERP_000530</name>
</gene>
<evidence type="ECO:0000313" key="2">
    <source>
        <dbReference type="EMBL" id="KAH9416034.1"/>
    </source>
</evidence>
<keyword evidence="1" id="KW-0812">Transmembrane</keyword>
<keyword evidence="3" id="KW-1185">Reference proteome</keyword>
<accession>A0ABQ8J0F1</accession>
<protein>
    <submittedName>
        <fullName evidence="2">Uncharacterized protein</fullName>
    </submittedName>
</protein>
<dbReference type="EMBL" id="NJHN03000095">
    <property type="protein sequence ID" value="KAH9416034.1"/>
    <property type="molecule type" value="Genomic_DNA"/>
</dbReference>
<reference evidence="2 3" key="1">
    <citation type="journal article" date="2018" name="J. Allergy Clin. Immunol.">
        <title>High-quality assembly of Dermatophagoides pteronyssinus genome and transcriptome reveals a wide range of novel allergens.</title>
        <authorList>
            <person name="Liu X.Y."/>
            <person name="Yang K.Y."/>
            <person name="Wang M.Q."/>
            <person name="Kwok J.S."/>
            <person name="Zeng X."/>
            <person name="Yang Z."/>
            <person name="Xiao X.J."/>
            <person name="Lau C.P."/>
            <person name="Li Y."/>
            <person name="Huang Z.M."/>
            <person name="Ba J.G."/>
            <person name="Yim A.K."/>
            <person name="Ouyang C.Y."/>
            <person name="Ngai S.M."/>
            <person name="Chan T.F."/>
            <person name="Leung E.L."/>
            <person name="Liu L."/>
            <person name="Liu Z.G."/>
            <person name="Tsui S.K."/>
        </authorList>
    </citation>
    <scope>NUCLEOTIDE SEQUENCE [LARGE SCALE GENOMIC DNA]</scope>
    <source>
        <strain evidence="2">Derp</strain>
    </source>
</reference>
<keyword evidence="1" id="KW-0472">Membrane</keyword>
<evidence type="ECO:0000313" key="3">
    <source>
        <dbReference type="Proteomes" id="UP000887458"/>
    </source>
</evidence>
<keyword evidence="1" id="KW-1133">Transmembrane helix</keyword>